<accession>A0A1E3BB02</accession>
<evidence type="ECO:0000313" key="4">
    <source>
        <dbReference type="Proteomes" id="UP000094569"/>
    </source>
</evidence>
<keyword evidence="1" id="KW-0677">Repeat</keyword>
<comment type="caution">
    <text evidence="3">The sequence shown here is derived from an EMBL/GenBank/DDBJ whole genome shotgun (WGS) entry which is preliminary data.</text>
</comment>
<dbReference type="AlphaFoldDB" id="A0A1E3BB02"/>
<protein>
    <submittedName>
        <fullName evidence="3">Uncharacterized protein</fullName>
    </submittedName>
</protein>
<dbReference type="Pfam" id="PF00023">
    <property type="entry name" value="Ank"/>
    <property type="match status" value="1"/>
</dbReference>
<dbReference type="OrthoDB" id="426293at2759"/>
<dbReference type="InterPro" id="IPR002110">
    <property type="entry name" value="Ankyrin_rpt"/>
</dbReference>
<name>A0A1E3BB02_ASPCR</name>
<dbReference type="Proteomes" id="UP000094569">
    <property type="component" value="Unassembled WGS sequence"/>
</dbReference>
<dbReference type="STRING" id="573508.A0A1E3BB02"/>
<keyword evidence="2" id="KW-0040">ANK repeat</keyword>
<dbReference type="EMBL" id="JXNT01000007">
    <property type="protein sequence ID" value="ODM18104.1"/>
    <property type="molecule type" value="Genomic_DNA"/>
</dbReference>
<evidence type="ECO:0000313" key="3">
    <source>
        <dbReference type="EMBL" id="ODM18104.1"/>
    </source>
</evidence>
<gene>
    <name evidence="3" type="ORF">SI65_06892</name>
</gene>
<evidence type="ECO:0000256" key="2">
    <source>
        <dbReference type="ARBA" id="ARBA00023043"/>
    </source>
</evidence>
<reference evidence="3 4" key="1">
    <citation type="journal article" date="2016" name="BMC Genomics">
        <title>Comparative genomic and transcriptomic analyses of the Fuzhuan brick tea-fermentation fungus Aspergillus cristatus.</title>
        <authorList>
            <person name="Ge Y."/>
            <person name="Wang Y."/>
            <person name="Liu Y."/>
            <person name="Tan Y."/>
            <person name="Ren X."/>
            <person name="Zhang X."/>
            <person name="Hyde K.D."/>
            <person name="Liu Y."/>
            <person name="Liu Z."/>
        </authorList>
    </citation>
    <scope>NUCLEOTIDE SEQUENCE [LARGE SCALE GENOMIC DNA]</scope>
    <source>
        <strain evidence="3 4">GZAAS20.1005</strain>
    </source>
</reference>
<dbReference type="SUPFAM" id="SSF48403">
    <property type="entry name" value="Ankyrin repeat"/>
    <property type="match status" value="1"/>
</dbReference>
<dbReference type="VEuPathDB" id="FungiDB:SI65_06892"/>
<keyword evidence="4" id="KW-1185">Reference proteome</keyword>
<sequence>MSNIDTITSLIEQGQVDPVKTLLATSPTTHDDNAIIMLLHASIESMNLDIMRYLLDTYKPDSKSPLFRDKVSLTSVGHGKTEAFKILTVYHPSILTWHLSHFGDALGHAVLADNFPLAHFILDEAGCDPNKSQLCYRPTIEHTAYWGKYEMMELLLKHGARINGTKTLYEAMQSGSVDMLSFLMSNTDDDINMIQPVERSEGPEGSEEVELTPGPVLHLAVQTRNKAMVRVLVTKFGADPLVKDQSGKTAVDWARCIDDPAIGRQLDPAYRPCQIM</sequence>
<evidence type="ECO:0000256" key="1">
    <source>
        <dbReference type="ARBA" id="ARBA00022737"/>
    </source>
</evidence>
<dbReference type="PANTHER" id="PTHR24198">
    <property type="entry name" value="ANKYRIN REPEAT AND PROTEIN KINASE DOMAIN-CONTAINING PROTEIN"/>
    <property type="match status" value="1"/>
</dbReference>
<dbReference type="InterPro" id="IPR036770">
    <property type="entry name" value="Ankyrin_rpt-contain_sf"/>
</dbReference>
<proteinExistence type="predicted"/>
<dbReference type="Gene3D" id="1.25.40.20">
    <property type="entry name" value="Ankyrin repeat-containing domain"/>
    <property type="match status" value="2"/>
</dbReference>
<dbReference type="Pfam" id="PF12796">
    <property type="entry name" value="Ank_2"/>
    <property type="match status" value="1"/>
</dbReference>
<organism evidence="3 4">
    <name type="scientific">Aspergillus cristatus</name>
    <name type="common">Chinese Fuzhuan brick tea-fermentation fungus</name>
    <name type="synonym">Eurotium cristatum</name>
    <dbReference type="NCBI Taxonomy" id="573508"/>
    <lineage>
        <taxon>Eukaryota</taxon>
        <taxon>Fungi</taxon>
        <taxon>Dikarya</taxon>
        <taxon>Ascomycota</taxon>
        <taxon>Pezizomycotina</taxon>
        <taxon>Eurotiomycetes</taxon>
        <taxon>Eurotiomycetidae</taxon>
        <taxon>Eurotiales</taxon>
        <taxon>Aspergillaceae</taxon>
        <taxon>Aspergillus</taxon>
        <taxon>Aspergillus subgen. Aspergillus</taxon>
    </lineage>
</organism>
<dbReference type="PANTHER" id="PTHR24198:SF165">
    <property type="entry name" value="ANKYRIN REPEAT-CONTAINING PROTEIN-RELATED"/>
    <property type="match status" value="1"/>
</dbReference>